<gene>
    <name evidence="4" type="primary">cheB</name>
    <name evidence="9" type="ORF">D3Z33_13545</name>
</gene>
<protein>
    <recommendedName>
        <fullName evidence="4">Protein-glutamate methylesterase/protein-glutamine glutaminase</fullName>
        <ecNumber evidence="4">3.1.1.61</ecNumber>
        <ecNumber evidence="4">3.5.1.44</ecNumber>
    </recommendedName>
</protein>
<dbReference type="InterPro" id="IPR011006">
    <property type="entry name" value="CheY-like_superfamily"/>
</dbReference>
<evidence type="ECO:0000256" key="4">
    <source>
        <dbReference type="HAMAP-Rule" id="MF_00099"/>
    </source>
</evidence>
<evidence type="ECO:0000259" key="7">
    <source>
        <dbReference type="PROSITE" id="PS50110"/>
    </source>
</evidence>
<organism evidence="9 10">
    <name type="scientific">Senegalia massiliensis</name>
    <dbReference type="NCBI Taxonomy" id="1720316"/>
    <lineage>
        <taxon>Bacteria</taxon>
        <taxon>Bacillati</taxon>
        <taxon>Bacillota</taxon>
        <taxon>Clostridia</taxon>
        <taxon>Eubacteriales</taxon>
        <taxon>Clostridiaceae</taxon>
        <taxon>Senegalia</taxon>
    </lineage>
</organism>
<dbReference type="Gene3D" id="3.40.50.2300">
    <property type="match status" value="1"/>
</dbReference>
<keyword evidence="4" id="KW-0963">Cytoplasm</keyword>
<comment type="caution">
    <text evidence="9">The sequence shown here is derived from an EMBL/GenBank/DDBJ whole genome shotgun (WGS) entry which is preliminary data.</text>
</comment>
<comment type="catalytic activity">
    <reaction evidence="3 4">
        <text>[protein]-L-glutamate 5-O-methyl ester + H2O = L-glutamyl-[protein] + methanol + H(+)</text>
        <dbReference type="Rhea" id="RHEA:23236"/>
        <dbReference type="Rhea" id="RHEA-COMP:10208"/>
        <dbReference type="Rhea" id="RHEA-COMP:10311"/>
        <dbReference type="ChEBI" id="CHEBI:15377"/>
        <dbReference type="ChEBI" id="CHEBI:15378"/>
        <dbReference type="ChEBI" id="CHEBI:17790"/>
        <dbReference type="ChEBI" id="CHEBI:29973"/>
        <dbReference type="ChEBI" id="CHEBI:82795"/>
        <dbReference type="EC" id="3.1.1.61"/>
    </reaction>
</comment>
<dbReference type="CDD" id="cd17541">
    <property type="entry name" value="REC_CheB-like"/>
    <property type="match status" value="1"/>
</dbReference>
<dbReference type="InterPro" id="IPR000673">
    <property type="entry name" value="Sig_transdc_resp-reg_Me-estase"/>
</dbReference>
<evidence type="ECO:0000313" key="9">
    <source>
        <dbReference type="EMBL" id="NBI07879.1"/>
    </source>
</evidence>
<accession>A0A845R1K5</accession>
<dbReference type="OrthoDB" id="9793421at2"/>
<keyword evidence="10" id="KW-1185">Reference proteome</keyword>
<dbReference type="SUPFAM" id="SSF52738">
    <property type="entry name" value="Methylesterase CheB, C-terminal domain"/>
    <property type="match status" value="1"/>
</dbReference>
<evidence type="ECO:0000259" key="8">
    <source>
        <dbReference type="PROSITE" id="PS50122"/>
    </source>
</evidence>
<keyword evidence="4 6" id="KW-0597">Phosphoprotein</keyword>
<name>A0A845R1K5_9CLOT</name>
<dbReference type="GO" id="GO:0000156">
    <property type="term" value="F:phosphorelay response regulator activity"/>
    <property type="evidence" value="ECO:0007669"/>
    <property type="project" value="InterPro"/>
</dbReference>
<dbReference type="EMBL" id="QXXA01000016">
    <property type="protein sequence ID" value="NBI07879.1"/>
    <property type="molecule type" value="Genomic_DNA"/>
</dbReference>
<comment type="domain">
    <text evidence="4">Contains a C-terminal catalytic domain, and an N-terminal region which modulates catalytic activity.</text>
</comment>
<dbReference type="PROSITE" id="PS50122">
    <property type="entry name" value="CHEB"/>
    <property type="match status" value="1"/>
</dbReference>
<dbReference type="Pfam" id="PF01339">
    <property type="entry name" value="CheB_methylest"/>
    <property type="match status" value="1"/>
</dbReference>
<dbReference type="GO" id="GO:0050568">
    <property type="term" value="F:protein-glutamine glutaminase activity"/>
    <property type="evidence" value="ECO:0007669"/>
    <property type="project" value="UniProtKB-UniRule"/>
</dbReference>
<dbReference type="GO" id="GO:0008984">
    <property type="term" value="F:protein-glutamate methylesterase activity"/>
    <property type="evidence" value="ECO:0007669"/>
    <property type="project" value="UniProtKB-UniRule"/>
</dbReference>
<keyword evidence="4 5" id="KW-0145">Chemotaxis</keyword>
<dbReference type="HAMAP" id="MF_00099">
    <property type="entry name" value="CheB_chemtxs"/>
    <property type="match status" value="1"/>
</dbReference>
<evidence type="ECO:0000313" key="10">
    <source>
        <dbReference type="Proteomes" id="UP000467132"/>
    </source>
</evidence>
<comment type="subcellular location">
    <subcellularLocation>
        <location evidence="4">Cytoplasm</location>
    </subcellularLocation>
</comment>
<feature type="active site" evidence="4 5">
    <location>
        <position position="167"/>
    </location>
</feature>
<reference evidence="9 10" key="1">
    <citation type="submission" date="2018-08" db="EMBL/GenBank/DDBJ databases">
        <title>Murine metabolic-syndrome-specific gut microbial biobank.</title>
        <authorList>
            <person name="Liu C."/>
        </authorList>
    </citation>
    <scope>NUCLEOTIDE SEQUENCE [LARGE SCALE GENOMIC DNA]</scope>
    <source>
        <strain evidence="9 10">583</strain>
    </source>
</reference>
<dbReference type="PANTHER" id="PTHR42872">
    <property type="entry name" value="PROTEIN-GLUTAMATE METHYLESTERASE/PROTEIN-GLUTAMINE GLUTAMINASE"/>
    <property type="match status" value="1"/>
</dbReference>
<dbReference type="SMART" id="SM00448">
    <property type="entry name" value="REC"/>
    <property type="match status" value="1"/>
</dbReference>
<dbReference type="NCBIfam" id="NF001965">
    <property type="entry name" value="PRK00742.1"/>
    <property type="match status" value="1"/>
</dbReference>
<dbReference type="InterPro" id="IPR008248">
    <property type="entry name" value="CheB-like"/>
</dbReference>
<dbReference type="Proteomes" id="UP000467132">
    <property type="component" value="Unassembled WGS sequence"/>
</dbReference>
<feature type="domain" description="CheB-type methylesterase" evidence="8">
    <location>
        <begin position="159"/>
        <end position="347"/>
    </location>
</feature>
<comment type="function">
    <text evidence="2">May play the central regulatory role in sporulation. It may be an element of the effector pathway responsible for the activation of sporulation genes in response to nutritional stress. Spo0A may act in concert with spo0H (a sigma factor) to control the expression of some genes that are critical to the sporulation process.</text>
</comment>
<proteinExistence type="inferred from homology"/>
<dbReference type="SUPFAM" id="SSF52172">
    <property type="entry name" value="CheY-like"/>
    <property type="match status" value="1"/>
</dbReference>
<dbReference type="CDD" id="cd16432">
    <property type="entry name" value="CheB_Rec"/>
    <property type="match status" value="1"/>
</dbReference>
<dbReference type="PANTHER" id="PTHR42872:SF3">
    <property type="entry name" value="PROTEIN-GLUTAMATE METHYLESTERASE_PROTEIN-GLUTAMINE GLUTAMINASE 1"/>
    <property type="match status" value="1"/>
</dbReference>
<evidence type="ECO:0000256" key="6">
    <source>
        <dbReference type="PROSITE-ProRule" id="PRU00169"/>
    </source>
</evidence>
<dbReference type="InterPro" id="IPR001789">
    <property type="entry name" value="Sig_transdc_resp-reg_receiver"/>
</dbReference>
<comment type="catalytic activity">
    <reaction evidence="4">
        <text>L-glutaminyl-[protein] + H2O = L-glutamyl-[protein] + NH4(+)</text>
        <dbReference type="Rhea" id="RHEA:16441"/>
        <dbReference type="Rhea" id="RHEA-COMP:10207"/>
        <dbReference type="Rhea" id="RHEA-COMP:10208"/>
        <dbReference type="ChEBI" id="CHEBI:15377"/>
        <dbReference type="ChEBI" id="CHEBI:28938"/>
        <dbReference type="ChEBI" id="CHEBI:29973"/>
        <dbReference type="ChEBI" id="CHEBI:30011"/>
        <dbReference type="EC" id="3.5.1.44"/>
    </reaction>
</comment>
<feature type="modified residue" description="4-aspartylphosphate" evidence="4 6">
    <location>
        <position position="54"/>
    </location>
</feature>
<dbReference type="RefSeq" id="WP_160198345.1">
    <property type="nucleotide sequence ID" value="NZ_QXXA01000016.1"/>
</dbReference>
<keyword evidence="1 4" id="KW-0378">Hydrolase</keyword>
<feature type="active site" evidence="4 5">
    <location>
        <position position="194"/>
    </location>
</feature>
<dbReference type="Gene3D" id="3.40.50.180">
    <property type="entry name" value="Methylesterase CheB, C-terminal domain"/>
    <property type="match status" value="1"/>
</dbReference>
<dbReference type="InterPro" id="IPR035909">
    <property type="entry name" value="CheB_C"/>
</dbReference>
<evidence type="ECO:0000256" key="3">
    <source>
        <dbReference type="ARBA" id="ARBA00048267"/>
    </source>
</evidence>
<evidence type="ECO:0000256" key="1">
    <source>
        <dbReference type="ARBA" id="ARBA00022801"/>
    </source>
</evidence>
<dbReference type="EC" id="3.5.1.44" evidence="4"/>
<sequence>MKNILVVDDSAFMRKIITDIIEKDKELNVIDTARNGIEAIDKLENLNVDLVTLDIEMPILNGIETLKKIKDKHKKLPVLMVSNLTKQGAELTLKALEIGAVDFITKPNNIFKVNSEEKSKEIVNKIKAIIYSKPNINIKLNKKNVCCQQNNVYKYNKVKNIVGIGCSTGGPRALQEIISQINSNINAAILIVQHMPKGFTKSLADRLNNISNICVKEAENGEYLQNGYCYIAPGDKHLVVINSNDKIEIRLKDGGPVSGHKPSVDKLISSIADLKDIKKIGVMLTGMGSDGAKGFKKLSESGSYNIGQNEETCIVYGMPKSAYKIGAIDIELPLHNIVNEIEKKLEG</sequence>
<comment type="PTM">
    <text evidence="4">Phosphorylated by CheA. Phosphorylation of the N-terminal regulatory domain activates the methylesterase activity.</text>
</comment>
<dbReference type="EC" id="3.1.1.61" evidence="4"/>
<dbReference type="PROSITE" id="PS50110">
    <property type="entry name" value="RESPONSE_REGULATORY"/>
    <property type="match status" value="1"/>
</dbReference>
<comment type="similarity">
    <text evidence="4">Belongs to the CheB family.</text>
</comment>
<evidence type="ECO:0000256" key="5">
    <source>
        <dbReference type="PROSITE-ProRule" id="PRU00050"/>
    </source>
</evidence>
<dbReference type="PIRSF" id="PIRSF000876">
    <property type="entry name" value="RR_chemtxs_CheB"/>
    <property type="match status" value="1"/>
</dbReference>
<dbReference type="GO" id="GO:0006935">
    <property type="term" value="P:chemotaxis"/>
    <property type="evidence" value="ECO:0007669"/>
    <property type="project" value="UniProtKB-UniRule"/>
</dbReference>
<feature type="domain" description="Response regulatory" evidence="7">
    <location>
        <begin position="3"/>
        <end position="121"/>
    </location>
</feature>
<comment type="function">
    <text evidence="4">Involved in chemotaxis. Part of a chemotaxis signal transduction system that modulates chemotaxis in response to various stimuli. Catalyzes the demethylation of specific methylglutamate residues introduced into the chemoreceptors (methyl-accepting chemotaxis proteins or MCP) by CheR. Also mediates the irreversible deamidation of specific glutamine residues to glutamic acid.</text>
</comment>
<dbReference type="AlphaFoldDB" id="A0A845R1K5"/>
<feature type="active site" evidence="4 5">
    <location>
        <position position="290"/>
    </location>
</feature>
<dbReference type="GO" id="GO:0005737">
    <property type="term" value="C:cytoplasm"/>
    <property type="evidence" value="ECO:0007669"/>
    <property type="project" value="UniProtKB-SubCell"/>
</dbReference>
<evidence type="ECO:0000256" key="2">
    <source>
        <dbReference type="ARBA" id="ARBA00024867"/>
    </source>
</evidence>
<dbReference type="Pfam" id="PF00072">
    <property type="entry name" value="Response_reg"/>
    <property type="match status" value="1"/>
</dbReference>